<reference evidence="1 2" key="1">
    <citation type="journal article" date="2018" name="PLoS Genet.">
        <title>Population sequencing reveals clonal diversity and ancestral inbreeding in the grapevine cultivar Chardonnay.</title>
        <authorList>
            <person name="Roach M.J."/>
            <person name="Johnson D.L."/>
            <person name="Bohlmann J."/>
            <person name="van Vuuren H.J."/>
            <person name="Jones S.J."/>
            <person name="Pretorius I.S."/>
            <person name="Schmidt S.A."/>
            <person name="Borneman A.R."/>
        </authorList>
    </citation>
    <scope>NUCLEOTIDE SEQUENCE [LARGE SCALE GENOMIC DNA]</scope>
    <source>
        <strain evidence="2">cv. Chardonnay</strain>
        <tissue evidence="1">Leaf</tissue>
    </source>
</reference>
<dbReference type="EMBL" id="QGNW01001823">
    <property type="protein sequence ID" value="RVW29887.1"/>
    <property type="molecule type" value="Genomic_DNA"/>
</dbReference>
<comment type="caution">
    <text evidence="1">The sequence shown here is derived from an EMBL/GenBank/DDBJ whole genome shotgun (WGS) entry which is preliminary data.</text>
</comment>
<dbReference type="PANTHER" id="PTHR24559:SF457">
    <property type="entry name" value="RNA-DIRECTED DNA POLYMERASE HOMOLOG"/>
    <property type="match status" value="1"/>
</dbReference>
<dbReference type="Gene3D" id="3.10.10.10">
    <property type="entry name" value="HIV Type 1 Reverse Transcriptase, subunit A, domain 1"/>
    <property type="match status" value="1"/>
</dbReference>
<name>A0A438D3A1_VITVI</name>
<dbReference type="AlphaFoldDB" id="A0A438D3A1"/>
<dbReference type="PANTHER" id="PTHR24559">
    <property type="entry name" value="TRANSPOSON TY3-I GAG-POL POLYPROTEIN"/>
    <property type="match status" value="1"/>
</dbReference>
<proteinExistence type="predicted"/>
<dbReference type="InterPro" id="IPR043502">
    <property type="entry name" value="DNA/RNA_pol_sf"/>
</dbReference>
<dbReference type="InterPro" id="IPR043128">
    <property type="entry name" value="Rev_trsase/Diguanyl_cyclase"/>
</dbReference>
<dbReference type="CDD" id="cd01647">
    <property type="entry name" value="RT_LTR"/>
    <property type="match status" value="1"/>
</dbReference>
<gene>
    <name evidence="1" type="primary">TY3B-G_6</name>
    <name evidence="1" type="ORF">CK203_102254</name>
</gene>
<protein>
    <submittedName>
        <fullName evidence="1">Transposon Ty3-G Gag-Pol polyprotein</fullName>
    </submittedName>
</protein>
<accession>A0A438D3A1</accession>
<sequence length="441" mass="50255">MPTPTSNDTHAHVDRLEQRLRHIRTLDGGITWDDFDGSPVANLPAKFRMSDIERYTGIELEALRQRPDESVTSFISLWREKGISRGLWLESFPTDLKGKKPSGGLVLLTLHTLGTSIGRRFGLQAYDQTYLYFAFLQPCYATQAIDRPPIAYSRPRASHTLVTFIPRPQSVIANPLLTHSTHVVPPPTRGVPFIDIDGDDFIHMMSWEDHAPDLIVLDVRLEVDGVTLDFEPSTQFVRAYDNTQREILGTLTLELKIVYAIPSSFHQEVKFIHEDIVITIQFSGDISLSFELVLEISHSEDDLFFNGFTFDEVQIVTTEESLRNHGIQKQLSVGFILVVEYPEWLANVIPIPMKDDKVRVCVDFIELNKAILKDDFPLLHIDMLVDSTVSYSLLSFMNGFSRYNQILMDPKDMAKTAFITKWDTYCYEVMPFGLKNVGATY</sequence>
<dbReference type="SUPFAM" id="SSF56672">
    <property type="entry name" value="DNA/RNA polymerases"/>
    <property type="match status" value="1"/>
</dbReference>
<dbReference type="Gene3D" id="3.30.70.270">
    <property type="match status" value="1"/>
</dbReference>
<organism evidence="1 2">
    <name type="scientific">Vitis vinifera</name>
    <name type="common">Grape</name>
    <dbReference type="NCBI Taxonomy" id="29760"/>
    <lineage>
        <taxon>Eukaryota</taxon>
        <taxon>Viridiplantae</taxon>
        <taxon>Streptophyta</taxon>
        <taxon>Embryophyta</taxon>
        <taxon>Tracheophyta</taxon>
        <taxon>Spermatophyta</taxon>
        <taxon>Magnoliopsida</taxon>
        <taxon>eudicotyledons</taxon>
        <taxon>Gunneridae</taxon>
        <taxon>Pentapetalae</taxon>
        <taxon>rosids</taxon>
        <taxon>Vitales</taxon>
        <taxon>Vitaceae</taxon>
        <taxon>Viteae</taxon>
        <taxon>Vitis</taxon>
    </lineage>
</organism>
<evidence type="ECO:0000313" key="2">
    <source>
        <dbReference type="Proteomes" id="UP000288805"/>
    </source>
</evidence>
<dbReference type="Proteomes" id="UP000288805">
    <property type="component" value="Unassembled WGS sequence"/>
</dbReference>
<evidence type="ECO:0000313" key="1">
    <source>
        <dbReference type="EMBL" id="RVW29887.1"/>
    </source>
</evidence>
<dbReference type="InterPro" id="IPR053134">
    <property type="entry name" value="RNA-dir_DNA_polymerase"/>
</dbReference>